<comment type="caution">
    <text evidence="2">The sequence shown here is derived from an EMBL/GenBank/DDBJ whole genome shotgun (WGS) entry which is preliminary data.</text>
</comment>
<feature type="signal peptide" evidence="1">
    <location>
        <begin position="1"/>
        <end position="18"/>
    </location>
</feature>
<organism evidence="2 3">
    <name type="scientific">Flagellimonas abyssi</name>
    <dbReference type="NCBI Taxonomy" id="2864871"/>
    <lineage>
        <taxon>Bacteria</taxon>
        <taxon>Pseudomonadati</taxon>
        <taxon>Bacteroidota</taxon>
        <taxon>Flavobacteriia</taxon>
        <taxon>Flavobacteriales</taxon>
        <taxon>Flavobacteriaceae</taxon>
        <taxon>Flagellimonas</taxon>
    </lineage>
</organism>
<evidence type="ECO:0000256" key="1">
    <source>
        <dbReference type="SAM" id="SignalP"/>
    </source>
</evidence>
<protein>
    <submittedName>
        <fullName evidence="2">Uncharacterized protein</fullName>
    </submittedName>
</protein>
<dbReference type="Proteomes" id="UP001196136">
    <property type="component" value="Unassembled WGS sequence"/>
</dbReference>
<proteinExistence type="predicted"/>
<sequence length="169" mass="19879">MKYSLIITLLFAFFQSFSQQDYLNNDGTISNYAKRQLFVNALNNNSAKNIRYEIEQNDLFIITAKDCGEEKYAPEKMQKFAMLSSFDQLKEMISILENNGGYDIYSELGIENIVFKTNTICMQTTRRYHFKFSLGELRAFPEYMDIKELFEYITVTKKNENIILVKNEL</sequence>
<evidence type="ECO:0000313" key="3">
    <source>
        <dbReference type="Proteomes" id="UP001196136"/>
    </source>
</evidence>
<keyword evidence="3" id="KW-1185">Reference proteome</keyword>
<keyword evidence="1" id="KW-0732">Signal</keyword>
<dbReference type="RefSeq" id="WP_220114956.1">
    <property type="nucleotide sequence ID" value="NZ_JAHZSV010000037.1"/>
</dbReference>
<feature type="chain" id="PRO_5047252444" evidence="1">
    <location>
        <begin position="19"/>
        <end position="169"/>
    </location>
</feature>
<name>A0ABS7EVU1_9FLAO</name>
<reference evidence="2 3" key="1">
    <citation type="submission" date="2021-08" db="EMBL/GenBank/DDBJ databases">
        <title>Muricauda profundi sp. nov., a marine bacterium isolated from deep seawater of the Mariana Trench.</title>
        <authorList>
            <person name="Wei Y."/>
        </authorList>
    </citation>
    <scope>NUCLEOTIDE SEQUENCE [LARGE SCALE GENOMIC DNA]</scope>
    <source>
        <strain evidence="2 3">W52</strain>
    </source>
</reference>
<accession>A0ABS7EVU1</accession>
<dbReference type="EMBL" id="JAHZSV010000037">
    <property type="protein sequence ID" value="MBW8201650.1"/>
    <property type="molecule type" value="Genomic_DNA"/>
</dbReference>
<gene>
    <name evidence="2" type="ORF">K1F36_17645</name>
</gene>
<evidence type="ECO:0000313" key="2">
    <source>
        <dbReference type="EMBL" id="MBW8201650.1"/>
    </source>
</evidence>